<evidence type="ECO:0000313" key="2">
    <source>
        <dbReference type="EMBL" id="KIJ91917.1"/>
    </source>
</evidence>
<name>A0A0C9X627_9AGAR</name>
<keyword evidence="3" id="KW-1185">Reference proteome</keyword>
<dbReference type="AlphaFoldDB" id="A0A0C9X627"/>
<proteinExistence type="predicted"/>
<gene>
    <name evidence="2" type="ORF">K443DRAFT_466949</name>
</gene>
<organism evidence="2 3">
    <name type="scientific">Laccaria amethystina LaAM-08-1</name>
    <dbReference type="NCBI Taxonomy" id="1095629"/>
    <lineage>
        <taxon>Eukaryota</taxon>
        <taxon>Fungi</taxon>
        <taxon>Dikarya</taxon>
        <taxon>Basidiomycota</taxon>
        <taxon>Agaricomycotina</taxon>
        <taxon>Agaricomycetes</taxon>
        <taxon>Agaricomycetidae</taxon>
        <taxon>Agaricales</taxon>
        <taxon>Agaricineae</taxon>
        <taxon>Hydnangiaceae</taxon>
        <taxon>Laccaria</taxon>
    </lineage>
</organism>
<dbReference type="HOGENOM" id="CLU_2812794_0_0_1"/>
<dbReference type="Proteomes" id="UP000054477">
    <property type="component" value="Unassembled WGS sequence"/>
</dbReference>
<evidence type="ECO:0000256" key="1">
    <source>
        <dbReference type="SAM" id="MobiDB-lite"/>
    </source>
</evidence>
<accession>A0A0C9X627</accession>
<dbReference type="EMBL" id="KN838955">
    <property type="protein sequence ID" value="KIJ91917.1"/>
    <property type="molecule type" value="Genomic_DNA"/>
</dbReference>
<sequence length="67" mass="7530">MKKGGERAADDGDKMSEDERGKFTRRETGCFSLTHYENCYGEAKSLAPDIVKNVARGAWRELSNSCR</sequence>
<protein>
    <submittedName>
        <fullName evidence="2">Uncharacterized protein</fullName>
    </submittedName>
</protein>
<feature type="region of interest" description="Disordered" evidence="1">
    <location>
        <begin position="1"/>
        <end position="21"/>
    </location>
</feature>
<evidence type="ECO:0000313" key="3">
    <source>
        <dbReference type="Proteomes" id="UP000054477"/>
    </source>
</evidence>
<reference evidence="2 3" key="1">
    <citation type="submission" date="2014-04" db="EMBL/GenBank/DDBJ databases">
        <authorList>
            <consortium name="DOE Joint Genome Institute"/>
            <person name="Kuo A."/>
            <person name="Kohler A."/>
            <person name="Nagy L.G."/>
            <person name="Floudas D."/>
            <person name="Copeland A."/>
            <person name="Barry K.W."/>
            <person name="Cichocki N."/>
            <person name="Veneault-Fourrey C."/>
            <person name="LaButti K."/>
            <person name="Lindquist E.A."/>
            <person name="Lipzen A."/>
            <person name="Lundell T."/>
            <person name="Morin E."/>
            <person name="Murat C."/>
            <person name="Sun H."/>
            <person name="Tunlid A."/>
            <person name="Henrissat B."/>
            <person name="Grigoriev I.V."/>
            <person name="Hibbett D.S."/>
            <person name="Martin F."/>
            <person name="Nordberg H.P."/>
            <person name="Cantor M.N."/>
            <person name="Hua S.X."/>
        </authorList>
    </citation>
    <scope>NUCLEOTIDE SEQUENCE [LARGE SCALE GENOMIC DNA]</scope>
    <source>
        <strain evidence="2 3">LaAM-08-1</strain>
    </source>
</reference>
<reference evidence="3" key="2">
    <citation type="submission" date="2015-01" db="EMBL/GenBank/DDBJ databases">
        <title>Evolutionary Origins and Diversification of the Mycorrhizal Mutualists.</title>
        <authorList>
            <consortium name="DOE Joint Genome Institute"/>
            <consortium name="Mycorrhizal Genomics Consortium"/>
            <person name="Kohler A."/>
            <person name="Kuo A."/>
            <person name="Nagy L.G."/>
            <person name="Floudas D."/>
            <person name="Copeland A."/>
            <person name="Barry K.W."/>
            <person name="Cichocki N."/>
            <person name="Veneault-Fourrey C."/>
            <person name="LaButti K."/>
            <person name="Lindquist E.A."/>
            <person name="Lipzen A."/>
            <person name="Lundell T."/>
            <person name="Morin E."/>
            <person name="Murat C."/>
            <person name="Riley R."/>
            <person name="Ohm R."/>
            <person name="Sun H."/>
            <person name="Tunlid A."/>
            <person name="Henrissat B."/>
            <person name="Grigoriev I.V."/>
            <person name="Hibbett D.S."/>
            <person name="Martin F."/>
        </authorList>
    </citation>
    <scope>NUCLEOTIDE SEQUENCE [LARGE SCALE GENOMIC DNA]</scope>
    <source>
        <strain evidence="3">LaAM-08-1</strain>
    </source>
</reference>